<keyword evidence="5" id="KW-1185">Reference proteome</keyword>
<comment type="caution">
    <text evidence="4">The sequence shown here is derived from an EMBL/GenBank/DDBJ whole genome shotgun (WGS) entry which is preliminary data.</text>
</comment>
<evidence type="ECO:0000313" key="4">
    <source>
        <dbReference type="EMBL" id="KAJ7034204.1"/>
    </source>
</evidence>
<evidence type="ECO:0000256" key="2">
    <source>
        <dbReference type="SAM" id="Phobius"/>
    </source>
</evidence>
<dbReference type="Proteomes" id="UP001218188">
    <property type="component" value="Unassembled WGS sequence"/>
</dbReference>
<reference evidence="4" key="1">
    <citation type="submission" date="2023-03" db="EMBL/GenBank/DDBJ databases">
        <title>Massive genome expansion in bonnet fungi (Mycena s.s.) driven by repeated elements and novel gene families across ecological guilds.</title>
        <authorList>
            <consortium name="Lawrence Berkeley National Laboratory"/>
            <person name="Harder C.B."/>
            <person name="Miyauchi S."/>
            <person name="Viragh M."/>
            <person name="Kuo A."/>
            <person name="Thoen E."/>
            <person name="Andreopoulos B."/>
            <person name="Lu D."/>
            <person name="Skrede I."/>
            <person name="Drula E."/>
            <person name="Henrissat B."/>
            <person name="Morin E."/>
            <person name="Kohler A."/>
            <person name="Barry K."/>
            <person name="LaButti K."/>
            <person name="Morin E."/>
            <person name="Salamov A."/>
            <person name="Lipzen A."/>
            <person name="Mereny Z."/>
            <person name="Hegedus B."/>
            <person name="Baldrian P."/>
            <person name="Stursova M."/>
            <person name="Weitz H."/>
            <person name="Taylor A."/>
            <person name="Grigoriev I.V."/>
            <person name="Nagy L.G."/>
            <person name="Martin F."/>
            <person name="Kauserud H."/>
        </authorList>
    </citation>
    <scope>NUCLEOTIDE SEQUENCE</scope>
    <source>
        <strain evidence="4">CBHHK200</strain>
    </source>
</reference>
<gene>
    <name evidence="4" type="ORF">C8F04DRAFT_1350071</name>
</gene>
<proteinExistence type="predicted"/>
<feature type="compositionally biased region" description="Low complexity" evidence="1">
    <location>
        <begin position="180"/>
        <end position="203"/>
    </location>
</feature>
<feature type="compositionally biased region" description="Low complexity" evidence="1">
    <location>
        <begin position="354"/>
        <end position="373"/>
    </location>
</feature>
<evidence type="ECO:0000256" key="1">
    <source>
        <dbReference type="SAM" id="MobiDB-lite"/>
    </source>
</evidence>
<evidence type="ECO:0000313" key="5">
    <source>
        <dbReference type="Proteomes" id="UP001218188"/>
    </source>
</evidence>
<keyword evidence="2" id="KW-1133">Transmembrane helix</keyword>
<feature type="transmembrane region" description="Helical" evidence="2">
    <location>
        <begin position="211"/>
        <end position="232"/>
    </location>
</feature>
<keyword evidence="3" id="KW-0732">Signal</keyword>
<sequence>MYTLPAALFFWALGHIGSVNGVPPGASTRDTSTFQWQKMSTMTTCEPALVAWIYTPLSGQDVPDLTLSITNVGVTQGSSPVSSTVSVSFTMNSRRSSFSRRDTITETLTPTPITPSVEVFQWPSVNVTAGWYAMLAAIGNAVVPSLPFFVVNGSDISCTLPPISTTSSSPGFTASGGSGTPTASGGQPTSSGSTGTLPVSGSGSSKVNNGAIAGGVIGGLAVIAAAIAAYFYRRNASMATAPDAANNRSRRWDDLGSTDWKAKAFPTRRLRGASGRQWQTDSIGPMLSHDANVHVIGSVGTDSRPLQIKEGLNEYEGNSDFYPSQEKISRSPTRSNPFSESGHDDDSITPLPGSGVTRNSSTSTSSYINNNFSRPRSYPGSRYGSPTSTSGDGPFSNSAQNNTTSSLSHLDSSYPPSPALASGTSHEGGLGSRRGSAGEPIATGSHHTLRKPVPQYNLSDPVLTSPPPAPMSFLPQDSDGSREGSLHSGVGVGDLPKLTHRSSFGADTAGGRALHYLIPDMPPPQRD</sequence>
<feature type="region of interest" description="Disordered" evidence="1">
    <location>
        <begin position="167"/>
        <end position="203"/>
    </location>
</feature>
<name>A0AAD6SUB1_9AGAR</name>
<organism evidence="4 5">
    <name type="scientific">Mycena alexandri</name>
    <dbReference type="NCBI Taxonomy" id="1745969"/>
    <lineage>
        <taxon>Eukaryota</taxon>
        <taxon>Fungi</taxon>
        <taxon>Dikarya</taxon>
        <taxon>Basidiomycota</taxon>
        <taxon>Agaricomycotina</taxon>
        <taxon>Agaricomycetes</taxon>
        <taxon>Agaricomycetidae</taxon>
        <taxon>Agaricales</taxon>
        <taxon>Marasmiineae</taxon>
        <taxon>Mycenaceae</taxon>
        <taxon>Mycena</taxon>
    </lineage>
</organism>
<feature type="compositionally biased region" description="Polar residues" evidence="1">
    <location>
        <begin position="330"/>
        <end position="339"/>
    </location>
</feature>
<feature type="chain" id="PRO_5042283313" evidence="3">
    <location>
        <begin position="22"/>
        <end position="527"/>
    </location>
</feature>
<feature type="signal peptide" evidence="3">
    <location>
        <begin position="1"/>
        <end position="21"/>
    </location>
</feature>
<dbReference type="AlphaFoldDB" id="A0AAD6SUB1"/>
<accession>A0AAD6SUB1</accession>
<feature type="compositionally biased region" description="Polar residues" evidence="1">
    <location>
        <begin position="384"/>
        <end position="411"/>
    </location>
</feature>
<keyword evidence="2" id="KW-0472">Membrane</keyword>
<feature type="region of interest" description="Disordered" evidence="1">
    <location>
        <begin position="314"/>
        <end position="527"/>
    </location>
</feature>
<keyword evidence="2" id="KW-0812">Transmembrane</keyword>
<evidence type="ECO:0000256" key="3">
    <source>
        <dbReference type="SAM" id="SignalP"/>
    </source>
</evidence>
<protein>
    <submittedName>
        <fullName evidence="4">Uncharacterized protein</fullName>
    </submittedName>
</protein>
<dbReference type="EMBL" id="JARJCM010000059">
    <property type="protein sequence ID" value="KAJ7034204.1"/>
    <property type="molecule type" value="Genomic_DNA"/>
</dbReference>